<organism evidence="11 12">
    <name type="scientific">Haemaphysalis longicornis</name>
    <name type="common">Bush tick</name>
    <dbReference type="NCBI Taxonomy" id="44386"/>
    <lineage>
        <taxon>Eukaryota</taxon>
        <taxon>Metazoa</taxon>
        <taxon>Ecdysozoa</taxon>
        <taxon>Arthropoda</taxon>
        <taxon>Chelicerata</taxon>
        <taxon>Arachnida</taxon>
        <taxon>Acari</taxon>
        <taxon>Parasitiformes</taxon>
        <taxon>Ixodida</taxon>
        <taxon>Ixodoidea</taxon>
        <taxon>Ixodidae</taxon>
        <taxon>Haemaphysalinae</taxon>
        <taxon>Haemaphysalis</taxon>
    </lineage>
</organism>
<dbReference type="Gene3D" id="2.40.50.140">
    <property type="entry name" value="Nucleic acid-binding proteins"/>
    <property type="match status" value="2"/>
</dbReference>
<dbReference type="VEuPathDB" id="VectorBase:HLOH_045615"/>
<protein>
    <recommendedName>
        <fullName evidence="13">Protein MCM10 homolog</fullName>
    </recommendedName>
</protein>
<dbReference type="Proteomes" id="UP000821853">
    <property type="component" value="Chromosome 9"/>
</dbReference>
<dbReference type="AlphaFoldDB" id="A0A9J6H593"/>
<feature type="region of interest" description="Disordered" evidence="8">
    <location>
        <begin position="312"/>
        <end position="332"/>
    </location>
</feature>
<evidence type="ECO:0000256" key="8">
    <source>
        <dbReference type="SAM" id="MobiDB-lite"/>
    </source>
</evidence>
<dbReference type="GO" id="GO:0043596">
    <property type="term" value="C:nuclear replication fork"/>
    <property type="evidence" value="ECO:0007669"/>
    <property type="project" value="TreeGrafter"/>
</dbReference>
<comment type="caution">
    <text evidence="11">The sequence shown here is derived from an EMBL/GenBank/DDBJ whole genome shotgun (WGS) entry which is preliminary data.</text>
</comment>
<keyword evidence="5" id="KW-0863">Zinc-finger</keyword>
<dbReference type="GO" id="GO:0003688">
    <property type="term" value="F:DNA replication origin binding"/>
    <property type="evidence" value="ECO:0007669"/>
    <property type="project" value="TreeGrafter"/>
</dbReference>
<evidence type="ECO:0008006" key="13">
    <source>
        <dbReference type="Google" id="ProtNLM"/>
    </source>
</evidence>
<comment type="subcellular location">
    <subcellularLocation>
        <location evidence="1">Nucleus</location>
    </subcellularLocation>
</comment>
<evidence type="ECO:0000256" key="4">
    <source>
        <dbReference type="ARBA" id="ARBA00022723"/>
    </source>
</evidence>
<keyword evidence="4" id="KW-0479">Metal-binding</keyword>
<feature type="region of interest" description="Disordered" evidence="8">
    <location>
        <begin position="384"/>
        <end position="416"/>
    </location>
</feature>
<feature type="region of interest" description="Disordered" evidence="8">
    <location>
        <begin position="258"/>
        <end position="292"/>
    </location>
</feature>
<feature type="domain" description="Zinc finger Mcm10/DnaG-type" evidence="9">
    <location>
        <begin position="66"/>
        <end position="111"/>
    </location>
</feature>
<evidence type="ECO:0000313" key="11">
    <source>
        <dbReference type="EMBL" id="KAH9381951.1"/>
    </source>
</evidence>
<feature type="domain" description="MCM10 OB-fold" evidence="10">
    <location>
        <begin position="1"/>
        <end position="47"/>
    </location>
</feature>
<feature type="compositionally biased region" description="Low complexity" evidence="8">
    <location>
        <begin position="282"/>
        <end position="292"/>
    </location>
</feature>
<evidence type="ECO:0000256" key="1">
    <source>
        <dbReference type="ARBA" id="ARBA00004123"/>
    </source>
</evidence>
<gene>
    <name evidence="11" type="ORF">HPB48_013576</name>
</gene>
<feature type="compositionally biased region" description="Polar residues" evidence="8">
    <location>
        <begin position="258"/>
        <end position="268"/>
    </location>
</feature>
<reference evidence="11 12" key="1">
    <citation type="journal article" date="2020" name="Cell">
        <title>Large-Scale Comparative Analyses of Tick Genomes Elucidate Their Genetic Diversity and Vector Capacities.</title>
        <authorList>
            <consortium name="Tick Genome and Microbiome Consortium (TIGMIC)"/>
            <person name="Jia N."/>
            <person name="Wang J."/>
            <person name="Shi W."/>
            <person name="Du L."/>
            <person name="Sun Y."/>
            <person name="Zhan W."/>
            <person name="Jiang J.F."/>
            <person name="Wang Q."/>
            <person name="Zhang B."/>
            <person name="Ji P."/>
            <person name="Bell-Sakyi L."/>
            <person name="Cui X.M."/>
            <person name="Yuan T.T."/>
            <person name="Jiang B.G."/>
            <person name="Yang W.F."/>
            <person name="Lam T.T."/>
            <person name="Chang Q.C."/>
            <person name="Ding S.J."/>
            <person name="Wang X.J."/>
            <person name="Zhu J.G."/>
            <person name="Ruan X.D."/>
            <person name="Zhao L."/>
            <person name="Wei J.T."/>
            <person name="Ye R.Z."/>
            <person name="Que T.C."/>
            <person name="Du C.H."/>
            <person name="Zhou Y.H."/>
            <person name="Cheng J.X."/>
            <person name="Dai P.F."/>
            <person name="Guo W.B."/>
            <person name="Han X.H."/>
            <person name="Huang E.J."/>
            <person name="Li L.F."/>
            <person name="Wei W."/>
            <person name="Gao Y.C."/>
            <person name="Liu J.Z."/>
            <person name="Shao H.Z."/>
            <person name="Wang X."/>
            <person name="Wang C.C."/>
            <person name="Yang T.C."/>
            <person name="Huo Q.B."/>
            <person name="Li W."/>
            <person name="Chen H.Y."/>
            <person name="Chen S.E."/>
            <person name="Zhou L.G."/>
            <person name="Ni X.B."/>
            <person name="Tian J.H."/>
            <person name="Sheng Y."/>
            <person name="Liu T."/>
            <person name="Pan Y.S."/>
            <person name="Xia L.Y."/>
            <person name="Li J."/>
            <person name="Zhao F."/>
            <person name="Cao W.C."/>
        </authorList>
    </citation>
    <scope>NUCLEOTIDE SEQUENCE [LARGE SCALE GENOMIC DNA]</scope>
    <source>
        <strain evidence="11">HaeL-2018</strain>
    </source>
</reference>
<feature type="compositionally biased region" description="Polar residues" evidence="8">
    <location>
        <begin position="400"/>
        <end position="416"/>
    </location>
</feature>
<dbReference type="GO" id="GO:0006270">
    <property type="term" value="P:DNA replication initiation"/>
    <property type="evidence" value="ECO:0007669"/>
    <property type="project" value="InterPro"/>
</dbReference>
<dbReference type="Pfam" id="PF22379">
    <property type="entry name" value="OB_MCM10"/>
    <property type="match status" value="1"/>
</dbReference>
<dbReference type="InterPro" id="IPR055065">
    <property type="entry name" value="OB_MCM10"/>
</dbReference>
<keyword evidence="7" id="KW-0539">Nucleus</keyword>
<evidence type="ECO:0000259" key="10">
    <source>
        <dbReference type="Pfam" id="PF22379"/>
    </source>
</evidence>
<dbReference type="PANTHER" id="PTHR13454">
    <property type="entry name" value="PROTEIN MCM10 HOMOLOG"/>
    <property type="match status" value="1"/>
</dbReference>
<evidence type="ECO:0000256" key="5">
    <source>
        <dbReference type="ARBA" id="ARBA00022771"/>
    </source>
</evidence>
<keyword evidence="3" id="KW-0235">DNA replication</keyword>
<evidence type="ECO:0000259" key="9">
    <source>
        <dbReference type="Pfam" id="PF09329"/>
    </source>
</evidence>
<proteinExistence type="inferred from homology"/>
<dbReference type="Pfam" id="PF09329">
    <property type="entry name" value="zf-primase"/>
    <property type="match status" value="1"/>
</dbReference>
<name>A0A9J6H593_HAELO</name>
<accession>A0A9J6H593</accession>
<sequence>METRMTGRKLVKMSMVGHFAQQKNTDIDWVTIGVLVNKSPPKTSKNSGRSEVCLSIDHPGKVMLMGTSKDFGTCRGKTRDGQSCNNVVNLATCPFCVYHVKAEYRKMSSKRTDLQASYSGVAPSGLKQKILKKNEVIYGGRMFSNPTREATKTLRTKDKLTLTNLKVAREAAEIEKTSRQAAAAAIQLKHLSSTENQAINAVAAKSDFLGKALCNPGAGSRNFLRHVVKESDPAPGPSAKREMISVTAKDLLRMQSRSMKSLTTSPLNAPTKPASAPPKPPSGSSLTPAPLPRLTALTPSEIAKLRAAQKLKSKAPLVPQDPNAVKKDTASPVVQEKIQRRLEEPLTSSIKECRGDETAEMPAAKKSRLGPALTEEQVEKLLRQKSSHAHQVDDVRAPTNFMNEQNENSSKMQIKI</sequence>
<dbReference type="EMBL" id="JABSTR010000011">
    <property type="protein sequence ID" value="KAH9381951.1"/>
    <property type="molecule type" value="Genomic_DNA"/>
</dbReference>
<evidence type="ECO:0000256" key="7">
    <source>
        <dbReference type="ARBA" id="ARBA00023242"/>
    </source>
</evidence>
<dbReference type="PANTHER" id="PTHR13454:SF11">
    <property type="entry name" value="PROTEIN MCM10 HOMOLOG"/>
    <property type="match status" value="1"/>
</dbReference>
<comment type="similarity">
    <text evidence="2">Belongs to the MCM10 family.</text>
</comment>
<dbReference type="Pfam" id="PF24863">
    <property type="entry name" value="zf-CCCH_Mcm10"/>
    <property type="match status" value="1"/>
</dbReference>
<keyword evidence="12" id="KW-1185">Reference proteome</keyword>
<dbReference type="OrthoDB" id="273123at2759"/>
<keyword evidence="6" id="KW-0862">Zinc</keyword>
<evidence type="ECO:0000313" key="12">
    <source>
        <dbReference type="Proteomes" id="UP000821853"/>
    </source>
</evidence>
<evidence type="ECO:0000256" key="2">
    <source>
        <dbReference type="ARBA" id="ARBA00009679"/>
    </source>
</evidence>
<dbReference type="InterPro" id="IPR012340">
    <property type="entry name" value="NA-bd_OB-fold"/>
</dbReference>
<evidence type="ECO:0000256" key="3">
    <source>
        <dbReference type="ARBA" id="ARBA00022705"/>
    </source>
</evidence>
<evidence type="ECO:0000256" key="6">
    <source>
        <dbReference type="ARBA" id="ARBA00022833"/>
    </source>
</evidence>
<dbReference type="GO" id="GO:0003697">
    <property type="term" value="F:single-stranded DNA binding"/>
    <property type="evidence" value="ECO:0007669"/>
    <property type="project" value="InterPro"/>
</dbReference>
<dbReference type="GO" id="GO:0008270">
    <property type="term" value="F:zinc ion binding"/>
    <property type="evidence" value="ECO:0007669"/>
    <property type="project" value="UniProtKB-KW"/>
</dbReference>
<dbReference type="InterPro" id="IPR015408">
    <property type="entry name" value="Znf_Mcm10/DnaG"/>
</dbReference>
<dbReference type="InterPro" id="IPR040184">
    <property type="entry name" value="Mcm10"/>
</dbReference>